<dbReference type="RefSeq" id="WP_013794529.1">
    <property type="nucleotide sequence ID" value="NZ_BAWT01000018.1"/>
</dbReference>
<dbReference type="AlphaFoldDB" id="A0A0E2UT87"/>
<reference evidence="2 3" key="1">
    <citation type="submission" date="2016-06" db="EMBL/GenBank/DDBJ databases">
        <authorList>
            <person name="Haines A.N."/>
            <person name="Council K.R."/>
        </authorList>
    </citation>
    <scope>NUCLEOTIDE SEQUENCE [LARGE SCALE GENOMIC DNA]</scope>
    <source>
        <strain evidence="2 3">SP158-29</strain>
    </source>
</reference>
<dbReference type="Pfam" id="PF13349">
    <property type="entry name" value="DUF4097"/>
    <property type="match status" value="1"/>
</dbReference>
<comment type="caution">
    <text evidence="2">The sequence shown here is derived from an EMBL/GenBank/DDBJ whole genome shotgun (WGS) entry which is preliminary data.</text>
</comment>
<accession>A0A0E2UT87</accession>
<dbReference type="EMBL" id="NSGR01000004">
    <property type="protein sequence ID" value="PCH13595.1"/>
    <property type="molecule type" value="Genomic_DNA"/>
</dbReference>
<evidence type="ECO:0000313" key="3">
    <source>
        <dbReference type="Proteomes" id="UP000217465"/>
    </source>
</evidence>
<feature type="domain" description="DUF4097" evidence="1">
    <location>
        <begin position="56"/>
        <end position="290"/>
    </location>
</feature>
<dbReference type="OMA" id="FRIHFFV"/>
<evidence type="ECO:0000313" key="2">
    <source>
        <dbReference type="EMBL" id="PCH13595.1"/>
    </source>
</evidence>
<evidence type="ECO:0000259" key="1">
    <source>
        <dbReference type="Pfam" id="PF13349"/>
    </source>
</evidence>
<dbReference type="eggNOG" id="COG3595">
    <property type="taxonomic scope" value="Bacteria"/>
</dbReference>
<name>A0A0E2UT87_9STRE</name>
<dbReference type="InterPro" id="IPR025164">
    <property type="entry name" value="Toastrack_DUF4097"/>
</dbReference>
<dbReference type="STRING" id="936154.STP_1834"/>
<dbReference type="Proteomes" id="UP000217465">
    <property type="component" value="Unassembled WGS sequence"/>
</dbReference>
<sequence>MMKTWKKVVYGSSIVCLISGIALGTYGYQTGGMDHVAQSKIEKSNIKEKFKTLDSVNQIDITANVSSVKIVETNEKKPSVLYYSDKKVPVEVTNTDGTLLVKETSKLKHFKGKFNFINLRDIANFTGEFTIGMDSPYHITVKIPKDTKLKSLKTKIALGELYLKNIRSQVNSLSLNVGELTLTNCILTNGDVDLKVGDVNVNDCQLTDLNFTQQTGDASISDSQLDNTTYKLQMGDFDGSALTYLNKNSLKSQTGDIFIALDKLDLTVNLTNTVGDTSITPSLKDSSINKLDIKAQVGDVEVQ</sequence>
<dbReference type="OrthoDB" id="2223377at2"/>
<gene>
    <name evidence="2" type="ORF">A9Y57_00228</name>
</gene>
<organism evidence="2 3">
    <name type="scientific">Streptococcus parauberis</name>
    <dbReference type="NCBI Taxonomy" id="1348"/>
    <lineage>
        <taxon>Bacteria</taxon>
        <taxon>Bacillati</taxon>
        <taxon>Bacillota</taxon>
        <taxon>Bacilli</taxon>
        <taxon>Lactobacillales</taxon>
        <taxon>Streptococcaceae</taxon>
        <taxon>Streptococcus</taxon>
    </lineage>
</organism>
<proteinExistence type="predicted"/>
<protein>
    <recommendedName>
        <fullName evidence="1">DUF4097 domain-containing protein</fullName>
    </recommendedName>
</protein>